<dbReference type="InterPro" id="IPR036291">
    <property type="entry name" value="NAD(P)-bd_dom_sf"/>
</dbReference>
<keyword evidence="3" id="KW-1185">Reference proteome</keyword>
<dbReference type="Gene3D" id="3.40.50.720">
    <property type="entry name" value="NAD(P)-binding Rossmann-like Domain"/>
    <property type="match status" value="1"/>
</dbReference>
<sequence length="351" mass="38014">MRWMIYGANGYTGELIARNARGQGLKPILAGRREAKVAPLAEQEGLEYRVFSLDDPDTLADELADVDLVLHCAGPFSRTSRAMLEGCLKARTHYLDITGEVAVFEHVFAQAARVEQAGIIACPGVGFDVIPTDCVAARLKEALPDARELSLGFSTRSGLSPGTAKTLVEGLADGGRARIKGQLAEVPLGWKVRRIDFGAGPQWAMTIPWGDVTTAWQSTGIENIQVFVPAPRWLIWAAKAGNVTRPLMSLPVIQGYLKSLVDRRVKGPDEQTRARLTTHVWGEARNGAGEQRVIRLRTANGYALTVDGALAVRRFIEEQAPAPGCYTPSKLCGAQLVEELPGSGHFEVSEC</sequence>
<name>A0ABS0ADT7_9GAMM</name>
<dbReference type="EMBL" id="ARXR01000005">
    <property type="protein sequence ID" value="MBF5052306.1"/>
    <property type="molecule type" value="Genomic_DNA"/>
</dbReference>
<gene>
    <name evidence="2" type="ORF">ISO4_00908</name>
</gene>
<evidence type="ECO:0000259" key="1">
    <source>
        <dbReference type="Pfam" id="PF03435"/>
    </source>
</evidence>
<dbReference type="Proteomes" id="UP000644441">
    <property type="component" value="Unassembled WGS sequence"/>
</dbReference>
<dbReference type="InterPro" id="IPR005097">
    <property type="entry name" value="Sacchrp_dh_NADP-bd"/>
</dbReference>
<dbReference type="RefSeq" id="WP_142948000.1">
    <property type="nucleotide sequence ID" value="NZ_ARXR01000005.1"/>
</dbReference>
<protein>
    <recommendedName>
        <fullName evidence="1">Saccharopine dehydrogenase NADP binding domain-containing protein</fullName>
    </recommendedName>
</protein>
<proteinExistence type="predicted"/>
<dbReference type="Pfam" id="PF03435">
    <property type="entry name" value="Sacchrp_dh_NADP"/>
    <property type="match status" value="1"/>
</dbReference>
<dbReference type="PANTHER" id="PTHR43781:SF1">
    <property type="entry name" value="SACCHAROPINE DEHYDROGENASE"/>
    <property type="match status" value="1"/>
</dbReference>
<evidence type="ECO:0000313" key="2">
    <source>
        <dbReference type="EMBL" id="MBF5052306.1"/>
    </source>
</evidence>
<evidence type="ECO:0000313" key="3">
    <source>
        <dbReference type="Proteomes" id="UP000644441"/>
    </source>
</evidence>
<accession>A0ABS0ADT7</accession>
<dbReference type="PANTHER" id="PTHR43781">
    <property type="entry name" value="SACCHAROPINE DEHYDROGENASE"/>
    <property type="match status" value="1"/>
</dbReference>
<organism evidence="2 3">
    <name type="scientific">Alloalcanivorax venustensis ISO4</name>
    <dbReference type="NCBI Taxonomy" id="1177184"/>
    <lineage>
        <taxon>Bacteria</taxon>
        <taxon>Pseudomonadati</taxon>
        <taxon>Pseudomonadota</taxon>
        <taxon>Gammaproteobacteria</taxon>
        <taxon>Oceanospirillales</taxon>
        <taxon>Alcanivoracaceae</taxon>
        <taxon>Alloalcanivorax</taxon>
    </lineage>
</organism>
<reference evidence="2 3" key="1">
    <citation type="submission" date="2012-09" db="EMBL/GenBank/DDBJ databases">
        <title>Genome Sequence of alkane-degrading Bacterium Alcanivorax venustensis ISO4.</title>
        <authorList>
            <person name="Lai Q."/>
            <person name="Shao Z."/>
        </authorList>
    </citation>
    <scope>NUCLEOTIDE SEQUENCE [LARGE SCALE GENOMIC DNA]</scope>
    <source>
        <strain evidence="2 3">ISO4</strain>
    </source>
</reference>
<dbReference type="SUPFAM" id="SSF51735">
    <property type="entry name" value="NAD(P)-binding Rossmann-fold domains"/>
    <property type="match status" value="1"/>
</dbReference>
<comment type="caution">
    <text evidence="2">The sequence shown here is derived from an EMBL/GenBank/DDBJ whole genome shotgun (WGS) entry which is preliminary data.</text>
</comment>
<feature type="domain" description="Saccharopine dehydrogenase NADP binding" evidence="1">
    <location>
        <begin position="4"/>
        <end position="121"/>
    </location>
</feature>